<keyword evidence="2" id="KW-1185">Reference proteome</keyword>
<dbReference type="InterPro" id="IPR021321">
    <property type="entry name" value="DUF2922"/>
</dbReference>
<reference evidence="1 2" key="1">
    <citation type="submission" date="2016-02" db="EMBL/GenBank/DDBJ databases">
        <title>Draft Genome for Tepidibacillus decaturensis nov. sp. Strain Z9, an Anaerobic, Moderately Thermophilic and Heterotrophic Bacterium from Deep Subsurface of the Illinois Basin, USA.</title>
        <authorList>
            <person name="Dong Y."/>
            <person name="Chang J.Y."/>
            <person name="Sanford R."/>
            <person name="Fouke B.W."/>
        </authorList>
    </citation>
    <scope>NUCLEOTIDE SEQUENCE [LARGE SCALE GENOMIC DNA]</scope>
    <source>
        <strain evidence="1 2">Z9</strain>
    </source>
</reference>
<evidence type="ECO:0000313" key="1">
    <source>
        <dbReference type="EMBL" id="KXG43934.1"/>
    </source>
</evidence>
<dbReference type="Proteomes" id="UP000070352">
    <property type="component" value="Unassembled WGS sequence"/>
</dbReference>
<sequence length="73" mass="7842">MTVKTLELIFQTAEGKNATISIPDPVEPLDPAIVNQVMAQIVTKNIFQFTSGEIVAAVSARTIERTVTDIALA</sequence>
<organism evidence="1 2">
    <name type="scientific">Tepidibacillus decaturensis</name>
    <dbReference type="NCBI Taxonomy" id="1413211"/>
    <lineage>
        <taxon>Bacteria</taxon>
        <taxon>Bacillati</taxon>
        <taxon>Bacillota</taxon>
        <taxon>Bacilli</taxon>
        <taxon>Bacillales</taxon>
        <taxon>Bacillaceae</taxon>
        <taxon>Tepidibacillus</taxon>
    </lineage>
</organism>
<dbReference type="OrthoDB" id="2454247at2"/>
<proteinExistence type="predicted"/>
<dbReference type="Pfam" id="PF11148">
    <property type="entry name" value="DUF2922"/>
    <property type="match status" value="1"/>
</dbReference>
<evidence type="ECO:0008006" key="3">
    <source>
        <dbReference type="Google" id="ProtNLM"/>
    </source>
</evidence>
<name>A0A135L4J3_9BACI</name>
<gene>
    <name evidence="1" type="ORF">U473_07885</name>
</gene>
<dbReference type="RefSeq" id="WP_068725057.1">
    <property type="nucleotide sequence ID" value="NZ_LSKU01000001.1"/>
</dbReference>
<dbReference type="STRING" id="1413211.U473_07885"/>
<protein>
    <recommendedName>
        <fullName evidence="3">DUF2922 domain-containing protein</fullName>
    </recommendedName>
</protein>
<dbReference type="EMBL" id="LSKU01000001">
    <property type="protein sequence ID" value="KXG43934.1"/>
    <property type="molecule type" value="Genomic_DNA"/>
</dbReference>
<dbReference type="AlphaFoldDB" id="A0A135L4J3"/>
<accession>A0A135L4J3</accession>
<evidence type="ECO:0000313" key="2">
    <source>
        <dbReference type="Proteomes" id="UP000070352"/>
    </source>
</evidence>
<comment type="caution">
    <text evidence="1">The sequence shown here is derived from an EMBL/GenBank/DDBJ whole genome shotgun (WGS) entry which is preliminary data.</text>
</comment>